<evidence type="ECO:0000256" key="2">
    <source>
        <dbReference type="ARBA" id="ARBA00022553"/>
    </source>
</evidence>
<dbReference type="EMBL" id="SWCI01000001">
    <property type="protein sequence ID" value="TKB51422.1"/>
    <property type="molecule type" value="Genomic_DNA"/>
</dbReference>
<name>A0A4U1BJQ4_9GAMM</name>
<keyword evidence="2 3" id="KW-0597">Phosphoprotein</keyword>
<dbReference type="CDD" id="cd17593">
    <property type="entry name" value="REC_CheC-like"/>
    <property type="match status" value="1"/>
</dbReference>
<keyword evidence="7" id="KW-1185">Reference proteome</keyword>
<dbReference type="Gene3D" id="3.40.50.2300">
    <property type="match status" value="1"/>
</dbReference>
<dbReference type="SUPFAM" id="SSF52172">
    <property type="entry name" value="CheY-like"/>
    <property type="match status" value="1"/>
</dbReference>
<evidence type="ECO:0000256" key="3">
    <source>
        <dbReference type="PROSITE-ProRule" id="PRU00169"/>
    </source>
</evidence>
<dbReference type="RefSeq" id="WP_136850965.1">
    <property type="nucleotide sequence ID" value="NZ_SWCI01000001.1"/>
</dbReference>
<dbReference type="SUPFAM" id="SSF103039">
    <property type="entry name" value="CheC-like"/>
    <property type="match status" value="1"/>
</dbReference>
<accession>A0A4U1BJQ4</accession>
<sequence length="342" mass="37078">MNSIECSFTTTTEQGHSDPGQGGTTIKVLICDDSALARKQLARTLPSGLCSDIAFAESGERALEMLKQSNYQLMFLDLNMPGLDGYQVLGALSGLTSKPQTIVVSADIQAQALARVKELGAVDFIKKPVTRKELASALARLQLDTGLATAVIDSVSVSLEDALQEICNVAMGRTASLLAKVIDDFVHLPVPKVSHWSSGDLEMMLGAARQDQYTQILSQGFIGAGITGEALLLFHDINETDLSQLFGLKGETAAQQEEILMDAANLLFGAFLNSLSEQLDVAFSQSPPIIWRHTKEVNSLSGEVYAIEISYRQEQHKLNCDLLLLLPQSSWARLQAQLKDLV</sequence>
<dbReference type="PANTHER" id="PTHR44591:SF24">
    <property type="entry name" value="PROTEIN-GLUTAMATE METHYLESTERASE_PROTEIN-GLUTAMINE GLUTAMINASE 1"/>
    <property type="match status" value="1"/>
</dbReference>
<feature type="compositionally biased region" description="Polar residues" evidence="4">
    <location>
        <begin position="1"/>
        <end position="14"/>
    </location>
</feature>
<dbReference type="InterPro" id="IPR050595">
    <property type="entry name" value="Bact_response_regulator"/>
</dbReference>
<dbReference type="PANTHER" id="PTHR44591">
    <property type="entry name" value="STRESS RESPONSE REGULATOR PROTEIN 1"/>
    <property type="match status" value="1"/>
</dbReference>
<dbReference type="CDD" id="cd17910">
    <property type="entry name" value="CheC_ClassII"/>
    <property type="match status" value="1"/>
</dbReference>
<evidence type="ECO:0000313" key="7">
    <source>
        <dbReference type="Proteomes" id="UP000305674"/>
    </source>
</evidence>
<dbReference type="AlphaFoldDB" id="A0A4U1BJQ4"/>
<comment type="caution">
    <text evidence="6">The sequence shown here is derived from an EMBL/GenBank/DDBJ whole genome shotgun (WGS) entry which is preliminary data.</text>
</comment>
<feature type="modified residue" description="4-aspartylphosphate" evidence="3">
    <location>
        <position position="77"/>
    </location>
</feature>
<dbReference type="GO" id="GO:0000160">
    <property type="term" value="P:phosphorelay signal transduction system"/>
    <property type="evidence" value="ECO:0007669"/>
    <property type="project" value="InterPro"/>
</dbReference>
<dbReference type="SMART" id="SM00448">
    <property type="entry name" value="REC"/>
    <property type="match status" value="1"/>
</dbReference>
<feature type="domain" description="Response regulatory" evidence="5">
    <location>
        <begin position="27"/>
        <end position="142"/>
    </location>
</feature>
<dbReference type="OrthoDB" id="281471at2"/>
<reference evidence="6 7" key="1">
    <citation type="submission" date="2019-04" db="EMBL/GenBank/DDBJ databases">
        <authorList>
            <person name="Hwang J.C."/>
        </authorList>
    </citation>
    <scope>NUCLEOTIDE SEQUENCE [LARGE SCALE GENOMIC DNA]</scope>
    <source>
        <strain evidence="6 7">IMCC35001</strain>
    </source>
</reference>
<dbReference type="InterPro" id="IPR011006">
    <property type="entry name" value="CheY-like_superfamily"/>
</dbReference>
<dbReference type="InterPro" id="IPR001789">
    <property type="entry name" value="Sig_transdc_resp-reg_receiver"/>
</dbReference>
<protein>
    <submittedName>
        <fullName evidence="6">Response regulator</fullName>
    </submittedName>
</protein>
<dbReference type="PROSITE" id="PS50110">
    <property type="entry name" value="RESPONSE_REGULATORY"/>
    <property type="match status" value="1"/>
</dbReference>
<dbReference type="Pfam" id="PF00072">
    <property type="entry name" value="Response_reg"/>
    <property type="match status" value="1"/>
</dbReference>
<organism evidence="6 7">
    <name type="scientific">Ferrimonas sediminicola</name>
    <dbReference type="NCBI Taxonomy" id="2569538"/>
    <lineage>
        <taxon>Bacteria</taxon>
        <taxon>Pseudomonadati</taxon>
        <taxon>Pseudomonadota</taxon>
        <taxon>Gammaproteobacteria</taxon>
        <taxon>Alteromonadales</taxon>
        <taxon>Ferrimonadaceae</taxon>
        <taxon>Ferrimonas</taxon>
    </lineage>
</organism>
<proteinExistence type="predicted"/>
<dbReference type="Proteomes" id="UP000305674">
    <property type="component" value="Unassembled WGS sequence"/>
</dbReference>
<evidence type="ECO:0000256" key="4">
    <source>
        <dbReference type="SAM" id="MobiDB-lite"/>
    </source>
</evidence>
<dbReference type="Gene3D" id="3.40.1550.10">
    <property type="entry name" value="CheC-like"/>
    <property type="match status" value="1"/>
</dbReference>
<keyword evidence="1" id="KW-0145">Chemotaxis</keyword>
<evidence type="ECO:0000256" key="1">
    <source>
        <dbReference type="ARBA" id="ARBA00022500"/>
    </source>
</evidence>
<dbReference type="InterPro" id="IPR028976">
    <property type="entry name" value="CheC-like_sf"/>
</dbReference>
<feature type="region of interest" description="Disordered" evidence="4">
    <location>
        <begin position="1"/>
        <end position="21"/>
    </location>
</feature>
<evidence type="ECO:0000313" key="6">
    <source>
        <dbReference type="EMBL" id="TKB51422.1"/>
    </source>
</evidence>
<gene>
    <name evidence="6" type="ORF">FCL40_02385</name>
</gene>
<dbReference type="GO" id="GO:0006935">
    <property type="term" value="P:chemotaxis"/>
    <property type="evidence" value="ECO:0007669"/>
    <property type="project" value="UniProtKB-KW"/>
</dbReference>
<evidence type="ECO:0000259" key="5">
    <source>
        <dbReference type="PROSITE" id="PS50110"/>
    </source>
</evidence>